<sequence length="79" mass="9418">MGMGAGAGWRPVSLADKFPQLYAISEEQECSVAIMTQKNWRLTFRRWLHEELQSQLRRLQDIVHRFNVNQVKDRASWDW</sequence>
<keyword evidence="2" id="KW-1185">Reference proteome</keyword>
<reference evidence="1" key="1">
    <citation type="submission" date="2020-10" db="EMBL/GenBank/DDBJ databases">
        <authorList>
            <person name="Han B."/>
            <person name="Lu T."/>
            <person name="Zhao Q."/>
            <person name="Huang X."/>
            <person name="Zhao Y."/>
        </authorList>
    </citation>
    <scope>NUCLEOTIDE SEQUENCE</scope>
</reference>
<evidence type="ECO:0000313" key="1">
    <source>
        <dbReference type="EMBL" id="CAD6268227.1"/>
    </source>
</evidence>
<protein>
    <submittedName>
        <fullName evidence="1">Uncharacterized protein</fullName>
    </submittedName>
</protein>
<evidence type="ECO:0000313" key="2">
    <source>
        <dbReference type="Proteomes" id="UP000604825"/>
    </source>
</evidence>
<dbReference type="Proteomes" id="UP000604825">
    <property type="component" value="Unassembled WGS sequence"/>
</dbReference>
<dbReference type="EMBL" id="CAJGYO010000014">
    <property type="protein sequence ID" value="CAD6268227.1"/>
    <property type="molecule type" value="Genomic_DNA"/>
</dbReference>
<organism evidence="1 2">
    <name type="scientific">Miscanthus lutarioriparius</name>
    <dbReference type="NCBI Taxonomy" id="422564"/>
    <lineage>
        <taxon>Eukaryota</taxon>
        <taxon>Viridiplantae</taxon>
        <taxon>Streptophyta</taxon>
        <taxon>Embryophyta</taxon>
        <taxon>Tracheophyta</taxon>
        <taxon>Spermatophyta</taxon>
        <taxon>Magnoliopsida</taxon>
        <taxon>Liliopsida</taxon>
        <taxon>Poales</taxon>
        <taxon>Poaceae</taxon>
        <taxon>PACMAD clade</taxon>
        <taxon>Panicoideae</taxon>
        <taxon>Andropogonodae</taxon>
        <taxon>Andropogoneae</taxon>
        <taxon>Saccharinae</taxon>
        <taxon>Miscanthus</taxon>
    </lineage>
</organism>
<comment type="caution">
    <text evidence="1">The sequence shown here is derived from an EMBL/GenBank/DDBJ whole genome shotgun (WGS) entry which is preliminary data.</text>
</comment>
<name>A0A811RE55_9POAL</name>
<gene>
    <name evidence="1" type="ORF">NCGR_LOCUS51532</name>
</gene>
<dbReference type="OrthoDB" id="687207at2759"/>
<accession>A0A811RE55</accession>
<dbReference type="AlphaFoldDB" id="A0A811RE55"/>
<proteinExistence type="predicted"/>